<keyword evidence="1" id="KW-0812">Transmembrane</keyword>
<keyword evidence="1" id="KW-1133">Transmembrane helix</keyword>
<dbReference type="Proteomes" id="UP000076770">
    <property type="component" value="Chromosome i"/>
</dbReference>
<accession>A0A157T751</accession>
<reference evidence="3" key="1">
    <citation type="submission" date="2016-04" db="EMBL/GenBank/DDBJ databases">
        <authorList>
            <person name="Shah S.A."/>
            <person name="Garrett R.A."/>
        </authorList>
    </citation>
    <scope>NUCLEOTIDE SEQUENCE [LARGE SCALE GENOMIC DNA]</scope>
    <source>
        <strain evidence="3">ATCC 35091 / DSM 1616 / JCM 8930 / NBRC 15331 / P1</strain>
    </source>
</reference>
<keyword evidence="1" id="KW-0472">Membrane</keyword>
<name>A0A157T751_SACSO</name>
<organism evidence="2 3">
    <name type="scientific">Saccharolobus solfataricus</name>
    <name type="common">Sulfolobus solfataricus</name>
    <dbReference type="NCBI Taxonomy" id="2287"/>
    <lineage>
        <taxon>Archaea</taxon>
        <taxon>Thermoproteota</taxon>
        <taxon>Thermoprotei</taxon>
        <taxon>Sulfolobales</taxon>
        <taxon>Sulfolobaceae</taxon>
        <taxon>Saccharolobus</taxon>
    </lineage>
</organism>
<evidence type="ECO:0000313" key="3">
    <source>
        <dbReference type="Proteomes" id="UP000076770"/>
    </source>
</evidence>
<evidence type="ECO:0000256" key="1">
    <source>
        <dbReference type="SAM" id="Phobius"/>
    </source>
</evidence>
<dbReference type="EMBL" id="LT549890">
    <property type="protein sequence ID" value="SAI86731.1"/>
    <property type="molecule type" value="Genomic_DNA"/>
</dbReference>
<sequence>MVMMIFLPIIRRLLSPLIVSLFAIGWYEFSVQYIVPNNNVALENGVFSAYVFPSQLQGYIEVTRYICYIVVYLGLIFFWYNLVKTVRELEEANKE</sequence>
<feature type="transmembrane region" description="Helical" evidence="1">
    <location>
        <begin position="62"/>
        <end position="80"/>
    </location>
</feature>
<proteinExistence type="predicted"/>
<gene>
    <name evidence="2" type="ORF">SSOP1_3177</name>
</gene>
<dbReference type="AlphaFoldDB" id="A0A157T751"/>
<protein>
    <submittedName>
        <fullName evidence="2">Uncharacterized protein</fullName>
    </submittedName>
</protein>
<evidence type="ECO:0000313" key="2">
    <source>
        <dbReference type="EMBL" id="SAI86731.1"/>
    </source>
</evidence>
<dbReference type="PATRIC" id="fig|2287.9.peg.3341"/>